<gene>
    <name evidence="10" type="ORF">UY16_C0015G0039</name>
</gene>
<comment type="similarity">
    <text evidence="2">Belongs to the GSP F family.</text>
</comment>
<evidence type="ECO:0000256" key="7">
    <source>
        <dbReference type="ARBA" id="ARBA00023136"/>
    </source>
</evidence>
<dbReference type="Pfam" id="PF00482">
    <property type="entry name" value="T2SSF"/>
    <property type="match status" value="2"/>
</dbReference>
<dbReference type="Gene3D" id="1.20.81.30">
    <property type="entry name" value="Type II secretion system (T2SS), domain F"/>
    <property type="match status" value="2"/>
</dbReference>
<keyword evidence="5 8" id="KW-0812">Transmembrane</keyword>
<reference evidence="10 11" key="1">
    <citation type="journal article" date="2015" name="Nature">
        <title>rRNA introns, odd ribosomes, and small enigmatic genomes across a large radiation of phyla.</title>
        <authorList>
            <person name="Brown C.T."/>
            <person name="Hug L.A."/>
            <person name="Thomas B.C."/>
            <person name="Sharon I."/>
            <person name="Castelle C.J."/>
            <person name="Singh A."/>
            <person name="Wilkins M.J."/>
            <person name="Williams K.H."/>
            <person name="Banfield J.F."/>
        </authorList>
    </citation>
    <scope>NUCLEOTIDE SEQUENCE [LARGE SCALE GENOMIC DNA]</scope>
</reference>
<keyword evidence="3" id="KW-1003">Cell membrane</keyword>
<evidence type="ECO:0000256" key="2">
    <source>
        <dbReference type="ARBA" id="ARBA00005745"/>
    </source>
</evidence>
<organism evidence="10 11">
    <name type="scientific">Candidatus Gottesmanbacteria bacterium GW2011_GWA2_47_9</name>
    <dbReference type="NCBI Taxonomy" id="1618445"/>
    <lineage>
        <taxon>Bacteria</taxon>
        <taxon>Candidatus Gottesmaniibacteriota</taxon>
    </lineage>
</organism>
<dbReference type="FunFam" id="1.20.81.30:FF:000001">
    <property type="entry name" value="Type II secretion system protein F"/>
    <property type="match status" value="2"/>
</dbReference>
<dbReference type="InterPro" id="IPR018076">
    <property type="entry name" value="T2SS_GspF_dom"/>
</dbReference>
<dbReference type="Proteomes" id="UP000034739">
    <property type="component" value="Unassembled WGS sequence"/>
</dbReference>
<feature type="domain" description="Type II secretion system protein GspF" evidence="9">
    <location>
        <begin position="272"/>
        <end position="394"/>
    </location>
</feature>
<evidence type="ECO:0000256" key="5">
    <source>
        <dbReference type="ARBA" id="ARBA00022692"/>
    </source>
</evidence>
<feature type="transmembrane region" description="Helical" evidence="8">
    <location>
        <begin position="211"/>
        <end position="237"/>
    </location>
</feature>
<sequence>MPFFSYRARDPQGKTVSGLVEAASSSQATQLLRDKQLFVVHLTETKERMSFATFMARFKKVKFGDIVNFPRQLSTMIVAGLSLPESLTILRTQTTNPAFSRVLLDIEHQIVGGGNLGDSLAKYPDQFSSIYIALVRAGESSGTLDKVLTRLAETLEAQREFRSKVAGAMIYPVIIVIGMGAVVMIMMTVVVPKLTELYKDFGISLPVSTQILISLSGFFVRFWWLIIAASVGGFIGFSKWRKTPVGERIIDTLILRVPLFGELQKKVILVEFTRTLAMLISAGIHILEGLNILRASLGNVLFRDAIADISKKVEKGFPLGDSFAQYAIFPPIVSQMMKVGEETGKMDDTLSKLSTYFETESEHLVKGLTTAIEPIIMVVLGVGVGFIVISVITPIYNLTSQFK</sequence>
<evidence type="ECO:0000256" key="8">
    <source>
        <dbReference type="SAM" id="Phobius"/>
    </source>
</evidence>
<protein>
    <recommendedName>
        <fullName evidence="9">Type II secretion system protein GspF domain-containing protein</fullName>
    </recommendedName>
</protein>
<keyword evidence="4" id="KW-0997">Cell inner membrane</keyword>
<comment type="caution">
    <text evidence="10">The sequence shown here is derived from an EMBL/GenBank/DDBJ whole genome shotgun (WGS) entry which is preliminary data.</text>
</comment>
<dbReference type="GO" id="GO:0015628">
    <property type="term" value="P:protein secretion by the type II secretion system"/>
    <property type="evidence" value="ECO:0007669"/>
    <property type="project" value="TreeGrafter"/>
</dbReference>
<dbReference type="PRINTS" id="PR00812">
    <property type="entry name" value="BCTERIALGSPF"/>
</dbReference>
<dbReference type="AlphaFoldDB" id="A0A0G1U1R5"/>
<comment type="subcellular location">
    <subcellularLocation>
        <location evidence="1">Cell inner membrane</location>
        <topology evidence="1">Multi-pass membrane protein</topology>
    </subcellularLocation>
</comment>
<feature type="domain" description="Type II secretion system protein GspF" evidence="9">
    <location>
        <begin position="71"/>
        <end position="192"/>
    </location>
</feature>
<evidence type="ECO:0000313" key="10">
    <source>
        <dbReference type="EMBL" id="KKU88001.1"/>
    </source>
</evidence>
<keyword evidence="6 8" id="KW-1133">Transmembrane helix</keyword>
<accession>A0A0G1U1R5</accession>
<evidence type="ECO:0000256" key="6">
    <source>
        <dbReference type="ARBA" id="ARBA00022989"/>
    </source>
</evidence>
<dbReference type="InterPro" id="IPR003004">
    <property type="entry name" value="GspF/PilC"/>
</dbReference>
<evidence type="ECO:0000259" key="9">
    <source>
        <dbReference type="Pfam" id="PF00482"/>
    </source>
</evidence>
<name>A0A0G1U1R5_9BACT</name>
<evidence type="ECO:0000256" key="3">
    <source>
        <dbReference type="ARBA" id="ARBA00022475"/>
    </source>
</evidence>
<proteinExistence type="inferred from homology"/>
<feature type="transmembrane region" description="Helical" evidence="8">
    <location>
        <begin position="375"/>
        <end position="396"/>
    </location>
</feature>
<evidence type="ECO:0000256" key="1">
    <source>
        <dbReference type="ARBA" id="ARBA00004429"/>
    </source>
</evidence>
<evidence type="ECO:0000313" key="11">
    <source>
        <dbReference type="Proteomes" id="UP000034739"/>
    </source>
</evidence>
<dbReference type="PANTHER" id="PTHR30012:SF0">
    <property type="entry name" value="TYPE II SECRETION SYSTEM PROTEIN F-RELATED"/>
    <property type="match status" value="1"/>
</dbReference>
<keyword evidence="7 8" id="KW-0472">Membrane</keyword>
<evidence type="ECO:0000256" key="4">
    <source>
        <dbReference type="ARBA" id="ARBA00022519"/>
    </source>
</evidence>
<feature type="transmembrane region" description="Helical" evidence="8">
    <location>
        <begin position="168"/>
        <end position="191"/>
    </location>
</feature>
<dbReference type="GO" id="GO:0005886">
    <property type="term" value="C:plasma membrane"/>
    <property type="evidence" value="ECO:0007669"/>
    <property type="project" value="UniProtKB-SubCell"/>
</dbReference>
<dbReference type="PANTHER" id="PTHR30012">
    <property type="entry name" value="GENERAL SECRETION PATHWAY PROTEIN"/>
    <property type="match status" value="1"/>
</dbReference>
<dbReference type="InterPro" id="IPR042094">
    <property type="entry name" value="T2SS_GspF_sf"/>
</dbReference>
<dbReference type="EMBL" id="LCOY01000015">
    <property type="protein sequence ID" value="KKU88001.1"/>
    <property type="molecule type" value="Genomic_DNA"/>
</dbReference>